<accession>A0ABM1BW94</accession>
<protein>
    <submittedName>
        <fullName evidence="3">Uncharacterized protein LOC106473754</fullName>
    </submittedName>
</protein>
<evidence type="ECO:0000313" key="2">
    <source>
        <dbReference type="Proteomes" id="UP000694941"/>
    </source>
</evidence>
<dbReference type="Proteomes" id="UP000694941">
    <property type="component" value="Unplaced"/>
</dbReference>
<keyword evidence="2" id="KW-1185">Reference proteome</keyword>
<organism evidence="2 3">
    <name type="scientific">Limulus polyphemus</name>
    <name type="common">Atlantic horseshoe crab</name>
    <dbReference type="NCBI Taxonomy" id="6850"/>
    <lineage>
        <taxon>Eukaryota</taxon>
        <taxon>Metazoa</taxon>
        <taxon>Ecdysozoa</taxon>
        <taxon>Arthropoda</taxon>
        <taxon>Chelicerata</taxon>
        <taxon>Merostomata</taxon>
        <taxon>Xiphosura</taxon>
        <taxon>Limulidae</taxon>
        <taxon>Limulus</taxon>
    </lineage>
</organism>
<proteinExistence type="predicted"/>
<dbReference type="PANTHER" id="PTHR21521">
    <property type="entry name" value="AMUN, ISOFORM A"/>
    <property type="match status" value="1"/>
</dbReference>
<evidence type="ECO:0000256" key="1">
    <source>
        <dbReference type="SAM" id="MobiDB-lite"/>
    </source>
</evidence>
<feature type="region of interest" description="Disordered" evidence="1">
    <location>
        <begin position="226"/>
        <end position="323"/>
    </location>
</feature>
<dbReference type="RefSeq" id="XP_013789888.1">
    <property type="nucleotide sequence ID" value="XM_013934434.2"/>
</dbReference>
<gene>
    <name evidence="3" type="primary">LOC106473754</name>
</gene>
<feature type="compositionally biased region" description="Acidic residues" evidence="1">
    <location>
        <begin position="262"/>
        <end position="271"/>
    </location>
</feature>
<name>A0ABM1BW94_LIMPO</name>
<evidence type="ECO:0000313" key="3">
    <source>
        <dbReference type="RefSeq" id="XP_013789888.1"/>
    </source>
</evidence>
<dbReference type="GeneID" id="106473754"/>
<feature type="compositionally biased region" description="Basic and acidic residues" evidence="1">
    <location>
        <begin position="302"/>
        <end position="317"/>
    </location>
</feature>
<sequence length="323" mass="36496">MAGVNDSTLMFFMRATPAQWDYALSLYKDVLQLKAALRTKKKGPEEFINLDTWYQEQLPKVIRTRKDPHITHEELIQITKWKQIRGKFRPRLMDLVRINTETAVKKTSKKAFRKLPNISNAVTALTTLKGVGPATASAILAAGYPEQVAFMADESMLSTPGVEAIDYTVAEYLNYNEQIKKCCDRLNKQNSAEKWTPHKVELTLWTHYLAKELEPSLLEGMPIAEVDENPATPNGKSNSHQHDEKLDDQTSTDAVVDKEPDNNSEEPEDDSQDSKISSFDTRPEKSEDSNLDSSVLSDEVEEKSKVSETEAPKEPANKKLRVQ</sequence>
<reference evidence="3" key="1">
    <citation type="submission" date="2025-08" db="UniProtKB">
        <authorList>
            <consortium name="RefSeq"/>
        </authorList>
    </citation>
    <scope>IDENTIFICATION</scope>
    <source>
        <tissue evidence="3">Muscle</tissue>
    </source>
</reference>
<dbReference type="PANTHER" id="PTHR21521:SF0">
    <property type="entry name" value="AMUN, ISOFORM A"/>
    <property type="match status" value="1"/>
</dbReference>